<dbReference type="KEGG" id="pmak:PMPD1_1181"/>
<evidence type="ECO:0000313" key="5">
    <source>
        <dbReference type="Proteomes" id="UP000505325"/>
    </source>
</evidence>
<proteinExistence type="predicted"/>
<keyword evidence="2" id="KW-0732">Signal</keyword>
<dbReference type="NCBIfam" id="NF008575">
    <property type="entry name" value="PRK11530.1"/>
    <property type="match status" value="1"/>
</dbReference>
<keyword evidence="5" id="KW-1185">Reference proteome</keyword>
<dbReference type="Pfam" id="PF11622">
    <property type="entry name" value="DUF3251"/>
    <property type="match status" value="1"/>
</dbReference>
<evidence type="ECO:0000313" key="4">
    <source>
        <dbReference type="EMBL" id="QKJ86146.1"/>
    </source>
</evidence>
<dbReference type="Proteomes" id="UP000505325">
    <property type="component" value="Chromosome"/>
</dbReference>
<keyword evidence="1" id="KW-0175">Coiled coil</keyword>
<dbReference type="InterPro" id="IPR021658">
    <property type="entry name" value="DUF3251"/>
</dbReference>
<reference evidence="4 5" key="1">
    <citation type="submission" date="2020-06" db="EMBL/GenBank/DDBJ databases">
        <title>Genome sequence of Paramixta manurensis strain PD-1.</title>
        <authorList>
            <person name="Lee C.W."/>
            <person name="Kim J."/>
        </authorList>
    </citation>
    <scope>NUCLEOTIDE SEQUENCE [LARGE SCALE GENOMIC DNA]</scope>
    <source>
        <strain evidence="4 5">PD-1</strain>
    </source>
</reference>
<dbReference type="Gene3D" id="2.60.40.1620">
    <property type="entry name" value="Lipoprotein YajI-like"/>
    <property type="match status" value="1"/>
</dbReference>
<sequence>MTRYVLASMFSTLLLAGCSSAPQPQAVNHLHNEVNKLNQTMRQLTTQATVLEQQNQLNANSAQGAWLLPSANTAVILQSNAGELRLSLSQVEAEANGTRAILNIRAAGEKTLPALSAEIEWGERDPVSGKPLQASALSQTISVPSSLVPQANAEVPLRLSGITPEQLGYVRVHDVTLDNSAAPATTVK</sequence>
<gene>
    <name evidence="4" type="ORF">PMPD1_1181</name>
</gene>
<dbReference type="RefSeq" id="WP_173633183.1">
    <property type="nucleotide sequence ID" value="NZ_CP054212.1"/>
</dbReference>
<organism evidence="4 5">
    <name type="scientific">Paramixta manurensis</name>
    <dbReference type="NCBI Taxonomy" id="2740817"/>
    <lineage>
        <taxon>Bacteria</taxon>
        <taxon>Pseudomonadati</taxon>
        <taxon>Pseudomonadota</taxon>
        <taxon>Gammaproteobacteria</taxon>
        <taxon>Enterobacterales</taxon>
        <taxon>Erwiniaceae</taxon>
        <taxon>Paramixta</taxon>
    </lineage>
</organism>
<dbReference type="PROSITE" id="PS51257">
    <property type="entry name" value="PROKAR_LIPOPROTEIN"/>
    <property type="match status" value="1"/>
</dbReference>
<evidence type="ECO:0000256" key="2">
    <source>
        <dbReference type="SAM" id="SignalP"/>
    </source>
</evidence>
<evidence type="ECO:0000256" key="1">
    <source>
        <dbReference type="SAM" id="Coils"/>
    </source>
</evidence>
<feature type="coiled-coil region" evidence="1">
    <location>
        <begin position="27"/>
        <end position="54"/>
    </location>
</feature>
<protein>
    <submittedName>
        <fullName evidence="4">DUF3251 domain-containing protein</fullName>
    </submittedName>
</protein>
<dbReference type="InterPro" id="IPR037125">
    <property type="entry name" value="YajI-like_sf"/>
</dbReference>
<feature type="domain" description="DUF3251" evidence="3">
    <location>
        <begin position="25"/>
        <end position="176"/>
    </location>
</feature>
<feature type="chain" id="PRO_5026836755" evidence="2">
    <location>
        <begin position="22"/>
        <end position="188"/>
    </location>
</feature>
<accession>A0A6M8U660</accession>
<dbReference type="EMBL" id="CP054212">
    <property type="protein sequence ID" value="QKJ86146.1"/>
    <property type="molecule type" value="Genomic_DNA"/>
</dbReference>
<evidence type="ECO:0000259" key="3">
    <source>
        <dbReference type="Pfam" id="PF11622"/>
    </source>
</evidence>
<feature type="signal peptide" evidence="2">
    <location>
        <begin position="1"/>
        <end position="21"/>
    </location>
</feature>
<dbReference type="AlphaFoldDB" id="A0A6M8U660"/>
<name>A0A6M8U660_9GAMM</name>